<dbReference type="SUPFAM" id="SSF46785">
    <property type="entry name" value="Winged helix' DNA-binding domain"/>
    <property type="match status" value="1"/>
</dbReference>
<dbReference type="Pfam" id="PF03466">
    <property type="entry name" value="LysR_substrate"/>
    <property type="match status" value="1"/>
</dbReference>
<keyword evidence="4" id="KW-0804">Transcription</keyword>
<dbReference type="AlphaFoldDB" id="A0A433MUB0"/>
<protein>
    <submittedName>
        <fullName evidence="6">ArgP/LysG family DNA-binding transcriptional regulator</fullName>
    </submittedName>
</protein>
<dbReference type="RefSeq" id="WP_126025545.1">
    <property type="nucleotide sequence ID" value="NZ_RXFT01000021.1"/>
</dbReference>
<evidence type="ECO:0000256" key="4">
    <source>
        <dbReference type="ARBA" id="ARBA00023163"/>
    </source>
</evidence>
<dbReference type="EMBL" id="RXFT01000021">
    <property type="protein sequence ID" value="RUR71477.1"/>
    <property type="molecule type" value="Genomic_DNA"/>
</dbReference>
<reference evidence="6 7" key="1">
    <citation type="submission" date="2018-12" db="EMBL/GenBank/DDBJ databases">
        <title>The genome sequences of Variovorax guangxiensis DSM 27352.</title>
        <authorList>
            <person name="Gao J."/>
            <person name="Sun J."/>
        </authorList>
    </citation>
    <scope>NUCLEOTIDE SEQUENCE [LARGE SCALE GENOMIC DNA]</scope>
    <source>
        <strain evidence="6 7">DSM 27352</strain>
    </source>
</reference>
<proteinExistence type="inferred from homology"/>
<dbReference type="PRINTS" id="PR00039">
    <property type="entry name" value="HTHLYSR"/>
</dbReference>
<dbReference type="GO" id="GO:0003700">
    <property type="term" value="F:DNA-binding transcription factor activity"/>
    <property type="evidence" value="ECO:0007669"/>
    <property type="project" value="InterPro"/>
</dbReference>
<dbReference type="GO" id="GO:0003677">
    <property type="term" value="F:DNA binding"/>
    <property type="evidence" value="ECO:0007669"/>
    <property type="project" value="UniProtKB-KW"/>
</dbReference>
<evidence type="ECO:0000313" key="6">
    <source>
        <dbReference type="EMBL" id="RUR71477.1"/>
    </source>
</evidence>
<evidence type="ECO:0000313" key="7">
    <source>
        <dbReference type="Proteomes" id="UP000281118"/>
    </source>
</evidence>
<organism evidence="6 7">
    <name type="scientific">Variovorax guangxiensis</name>
    <dbReference type="NCBI Taxonomy" id="1775474"/>
    <lineage>
        <taxon>Bacteria</taxon>
        <taxon>Pseudomonadati</taxon>
        <taxon>Pseudomonadota</taxon>
        <taxon>Betaproteobacteria</taxon>
        <taxon>Burkholderiales</taxon>
        <taxon>Comamonadaceae</taxon>
        <taxon>Variovorax</taxon>
    </lineage>
</organism>
<dbReference type="InterPro" id="IPR000847">
    <property type="entry name" value="LysR_HTH_N"/>
</dbReference>
<name>A0A433MUB0_9BURK</name>
<dbReference type="SUPFAM" id="SSF53850">
    <property type="entry name" value="Periplasmic binding protein-like II"/>
    <property type="match status" value="1"/>
</dbReference>
<dbReference type="Pfam" id="PF00126">
    <property type="entry name" value="HTH_1"/>
    <property type="match status" value="1"/>
</dbReference>
<dbReference type="NCBIfam" id="NF002964">
    <property type="entry name" value="PRK03635.1"/>
    <property type="match status" value="1"/>
</dbReference>
<dbReference type="Proteomes" id="UP000281118">
    <property type="component" value="Unassembled WGS sequence"/>
</dbReference>
<dbReference type="Gene3D" id="1.10.10.10">
    <property type="entry name" value="Winged helix-like DNA-binding domain superfamily/Winged helix DNA-binding domain"/>
    <property type="match status" value="1"/>
</dbReference>
<keyword evidence="2" id="KW-0805">Transcription regulation</keyword>
<dbReference type="InterPro" id="IPR050176">
    <property type="entry name" value="LTTR"/>
</dbReference>
<dbReference type="OrthoDB" id="3252676at2"/>
<dbReference type="InterPro" id="IPR005119">
    <property type="entry name" value="LysR_subst-bd"/>
</dbReference>
<accession>A0A433MUB0</accession>
<comment type="caution">
    <text evidence="6">The sequence shown here is derived from an EMBL/GenBank/DDBJ whole genome shotgun (WGS) entry which is preliminary data.</text>
</comment>
<feature type="domain" description="HTH lysR-type" evidence="5">
    <location>
        <begin position="2"/>
        <end position="58"/>
    </location>
</feature>
<comment type="similarity">
    <text evidence="1">Belongs to the LysR transcriptional regulatory family.</text>
</comment>
<dbReference type="InterPro" id="IPR017685">
    <property type="entry name" value="ArgP"/>
</dbReference>
<dbReference type="InterPro" id="IPR036388">
    <property type="entry name" value="WH-like_DNA-bd_sf"/>
</dbReference>
<dbReference type="NCBIfam" id="TIGR03298">
    <property type="entry name" value="argP"/>
    <property type="match status" value="1"/>
</dbReference>
<dbReference type="PANTHER" id="PTHR30579:SF2">
    <property type="entry name" value="HTH-TYPE TRANSCRIPTIONAL REGULATOR ARGP"/>
    <property type="match status" value="1"/>
</dbReference>
<dbReference type="PANTHER" id="PTHR30579">
    <property type="entry name" value="TRANSCRIPTIONAL REGULATOR"/>
    <property type="match status" value="1"/>
</dbReference>
<evidence type="ECO:0000256" key="2">
    <source>
        <dbReference type="ARBA" id="ARBA00023015"/>
    </source>
</evidence>
<dbReference type="Gene3D" id="3.40.190.290">
    <property type="match status" value="1"/>
</dbReference>
<keyword evidence="3 6" id="KW-0238">DNA-binding</keyword>
<evidence type="ECO:0000256" key="3">
    <source>
        <dbReference type="ARBA" id="ARBA00023125"/>
    </source>
</evidence>
<evidence type="ECO:0000256" key="1">
    <source>
        <dbReference type="ARBA" id="ARBA00009437"/>
    </source>
</evidence>
<evidence type="ECO:0000259" key="5">
    <source>
        <dbReference type="PROSITE" id="PS50931"/>
    </source>
</evidence>
<dbReference type="PROSITE" id="PS50931">
    <property type="entry name" value="HTH_LYSR"/>
    <property type="match status" value="1"/>
</dbReference>
<sequence>MLDYAALNALAAVVREGSFERAARALHVTPSAVSQRIRQLEEKTGGALLVRGQPCVATEAGRQLCRHVERVGMLEHELRDALPALGMGSGEAGDERVTIRVAVNADTLATWFIAAASAFTAQEPGALLDLTVDDQDHTAERLRSGAVLAAVTALAQPVAGCNSEALGTTHYVAAASPGFVREHFAKGVGARTLASAPSLVFDRKDRLQARWVRRICHRNVETPRHWIPSPSAFVEAACSGMGWGMHPVSMVAGALKEGRLVELVPDSMLPVPLYWQHARAAPKLLERLGAAVRAAATSGPHALAQ</sequence>
<gene>
    <name evidence="6" type="ORF">EJP67_30980</name>
</gene>
<dbReference type="NCBIfam" id="NF009888">
    <property type="entry name" value="PRK13348.1"/>
    <property type="match status" value="1"/>
</dbReference>
<dbReference type="InterPro" id="IPR036390">
    <property type="entry name" value="WH_DNA-bd_sf"/>
</dbReference>